<keyword evidence="8" id="KW-0333">Golgi apparatus</keyword>
<comment type="subcellular location">
    <subcellularLocation>
        <location evidence="1">Golgi apparatus membrane</location>
        <topology evidence="1">Single-pass type II membrane protein</topology>
    </subcellularLocation>
</comment>
<keyword evidence="9" id="KW-0472">Membrane</keyword>
<proteinExistence type="inferred from homology"/>
<keyword evidence="12" id="KW-1185">Reference proteome</keyword>
<dbReference type="InterPro" id="IPR050943">
    <property type="entry name" value="Glycosyltr_29_Sialyltrsf"/>
</dbReference>
<reference evidence="13" key="1">
    <citation type="submission" date="2025-08" db="UniProtKB">
        <authorList>
            <consortium name="RefSeq"/>
        </authorList>
    </citation>
    <scope>IDENTIFICATION</scope>
    <source>
        <tissue evidence="13">Testes</tissue>
    </source>
</reference>
<dbReference type="Pfam" id="PF00777">
    <property type="entry name" value="Glyco_transf_29"/>
    <property type="match status" value="1"/>
</dbReference>
<dbReference type="PIRSF" id="PIRSF005557">
    <property type="entry name" value="Sialyl_trans"/>
    <property type="match status" value="1"/>
</dbReference>
<dbReference type="InterPro" id="IPR012163">
    <property type="entry name" value="Sialyl_trans"/>
</dbReference>
<evidence type="ECO:0000256" key="11">
    <source>
        <dbReference type="ARBA" id="ARBA00023180"/>
    </source>
</evidence>
<evidence type="ECO:0000256" key="7">
    <source>
        <dbReference type="ARBA" id="ARBA00022989"/>
    </source>
</evidence>
<keyword evidence="6" id="KW-0735">Signal-anchor</keyword>
<dbReference type="Gene3D" id="3.90.1480.20">
    <property type="entry name" value="Glycosyl transferase family 29"/>
    <property type="match status" value="1"/>
</dbReference>
<dbReference type="Proteomes" id="UP000694865">
    <property type="component" value="Unplaced"/>
</dbReference>
<dbReference type="InterPro" id="IPR038578">
    <property type="entry name" value="GT29-like_sf"/>
</dbReference>
<dbReference type="InterPro" id="IPR001675">
    <property type="entry name" value="Glyco_trans_29"/>
</dbReference>
<dbReference type="PANTHER" id="PTHR11987:SF53">
    <property type="entry name" value="ALPHA-2,8-SIALYLTRANSFERASE 8F-LIKE"/>
    <property type="match status" value="1"/>
</dbReference>
<feature type="non-terminal residue" evidence="13">
    <location>
        <position position="1"/>
    </location>
</feature>
<protein>
    <submittedName>
        <fullName evidence="13">Alpha-2,8-sialyltransferase 8B-like</fullName>
    </submittedName>
</protein>
<keyword evidence="4" id="KW-0808">Transferase</keyword>
<sequence length="288" mass="32502">KLGDNSVPYVTNIIEKLTTEISSTTINVIQTQDINTNTDDNVINESKRLEPRSSSFVIKKEDDSTHPISKQNTCAVVGNSGILLNSCCGNEIDSNDFVIRCNIPEIEKYSRDVGTKTNITNMNTPRVYDLFDHANRDKDSLNLYEEFRFLNNSILWSRGSTDTVRTSRLDYSIKYLKSKFNLNFPLVYTKGKLQCPVLKNSVNEIKAPTAGMVAIAEAFCLCEKISVYGFYPFSIGPDGRTIPYHYFGEMKSKTLDDFDTGHNFKQEYSILQSLDRDGILTLVSGKCE</sequence>
<dbReference type="RefSeq" id="XP_006813058.1">
    <property type="nucleotide sequence ID" value="XM_006812995.1"/>
</dbReference>
<keyword evidence="7" id="KW-1133">Transmembrane helix</keyword>
<dbReference type="CDD" id="cd23963">
    <property type="entry name" value="GT29_ST8SIA"/>
    <property type="match status" value="1"/>
</dbReference>
<accession>A0ABM0LZ67</accession>
<keyword evidence="11" id="KW-0325">Glycoprotein</keyword>
<evidence type="ECO:0000256" key="9">
    <source>
        <dbReference type="ARBA" id="ARBA00023136"/>
    </source>
</evidence>
<evidence type="ECO:0000256" key="6">
    <source>
        <dbReference type="ARBA" id="ARBA00022968"/>
    </source>
</evidence>
<organism evidence="12 13">
    <name type="scientific">Saccoglossus kowalevskii</name>
    <name type="common">Acorn worm</name>
    <dbReference type="NCBI Taxonomy" id="10224"/>
    <lineage>
        <taxon>Eukaryota</taxon>
        <taxon>Metazoa</taxon>
        <taxon>Hemichordata</taxon>
        <taxon>Enteropneusta</taxon>
        <taxon>Harrimaniidae</taxon>
        <taxon>Saccoglossus</taxon>
    </lineage>
</organism>
<comment type="similarity">
    <text evidence="2">Belongs to the glycosyltransferase 29 family.</text>
</comment>
<evidence type="ECO:0000256" key="5">
    <source>
        <dbReference type="ARBA" id="ARBA00022692"/>
    </source>
</evidence>
<evidence type="ECO:0000256" key="10">
    <source>
        <dbReference type="ARBA" id="ARBA00023157"/>
    </source>
</evidence>
<evidence type="ECO:0000256" key="3">
    <source>
        <dbReference type="ARBA" id="ARBA00022676"/>
    </source>
</evidence>
<gene>
    <name evidence="13" type="primary">LOC100370196</name>
</gene>
<evidence type="ECO:0000256" key="2">
    <source>
        <dbReference type="ARBA" id="ARBA00006003"/>
    </source>
</evidence>
<name>A0ABM0LZ67_SACKO</name>
<keyword evidence="5" id="KW-0812">Transmembrane</keyword>
<dbReference type="GeneID" id="100370196"/>
<evidence type="ECO:0000256" key="1">
    <source>
        <dbReference type="ARBA" id="ARBA00004323"/>
    </source>
</evidence>
<evidence type="ECO:0000256" key="4">
    <source>
        <dbReference type="ARBA" id="ARBA00022679"/>
    </source>
</evidence>
<evidence type="ECO:0000256" key="8">
    <source>
        <dbReference type="ARBA" id="ARBA00023034"/>
    </source>
</evidence>
<dbReference type="PANTHER" id="PTHR11987">
    <property type="entry name" value="ALPHA-2,8-SIALYLTRANSFERASE"/>
    <property type="match status" value="1"/>
</dbReference>
<evidence type="ECO:0000313" key="13">
    <source>
        <dbReference type="RefSeq" id="XP_006813058.1"/>
    </source>
</evidence>
<keyword evidence="10" id="KW-1015">Disulfide bond</keyword>
<evidence type="ECO:0000313" key="12">
    <source>
        <dbReference type="Proteomes" id="UP000694865"/>
    </source>
</evidence>
<keyword evidence="3" id="KW-0328">Glycosyltransferase</keyword>